<reference evidence="1" key="1">
    <citation type="submission" date="2018-01" db="EMBL/GenBank/DDBJ databases">
        <authorList>
            <person name="Krukenberg V."/>
        </authorList>
    </citation>
    <scope>NUCLEOTIDE SEQUENCE</scope>
    <source>
        <strain evidence="1">E20ANME2</strain>
    </source>
</reference>
<evidence type="ECO:0000313" key="2">
    <source>
        <dbReference type="Proteomes" id="UP000248329"/>
    </source>
</evidence>
<gene>
    <name evidence="1" type="ORF">C4B59_13360</name>
</gene>
<protein>
    <submittedName>
        <fullName evidence="1">Uncharacterized protein</fullName>
    </submittedName>
</protein>
<proteinExistence type="predicted"/>
<dbReference type="EMBL" id="PQXF01000036">
    <property type="protein sequence ID" value="PXF58460.1"/>
    <property type="molecule type" value="Genomic_DNA"/>
</dbReference>
<comment type="caution">
    <text evidence="1">The sequence shown here is derived from an EMBL/GenBank/DDBJ whole genome shotgun (WGS) entry which is preliminary data.</text>
</comment>
<dbReference type="Proteomes" id="UP000248329">
    <property type="component" value="Unassembled WGS sequence"/>
</dbReference>
<name>A0AC61L088_9EURY</name>
<sequence length="237" mass="26713">MALIDVEHNSVYDANSESGYPGEEIDVVITIEPGGNDVSDMQIKVSGATEALIDYGKDSFEATILPAGEVDLTKTDISATRTYECERLKPGEMIKLRFRAYPKTIRDGEINTANVRITYTQLGERLSRSVHIKTDLEDSSWFELKSIENNVKNSQTMMYAGIAAIVIGILLSGLWLKGKRDQSARIGRELDGFVEHLEELQYSVNDDAKRLIEDKISDLKSRSEYIKYKGKWSDKYD</sequence>
<evidence type="ECO:0000313" key="1">
    <source>
        <dbReference type="EMBL" id="PXF58460.1"/>
    </source>
</evidence>
<organism evidence="1 2">
    <name type="scientific">Candidatus Methanogaster sp</name>
    <dbReference type="NCBI Taxonomy" id="3386292"/>
    <lineage>
        <taxon>Archaea</taxon>
        <taxon>Methanobacteriati</taxon>
        <taxon>Methanobacteriota</taxon>
        <taxon>Stenosarchaea group</taxon>
        <taxon>Methanomicrobia</taxon>
        <taxon>Methanosarcinales</taxon>
        <taxon>ANME-2 cluster</taxon>
        <taxon>Candidatus Methanogasteraceae</taxon>
        <taxon>Candidatus Methanogaster</taxon>
    </lineage>
</organism>
<accession>A0AC61L088</accession>